<dbReference type="InterPro" id="IPR013216">
    <property type="entry name" value="Methyltransf_11"/>
</dbReference>
<dbReference type="InterPro" id="IPR029063">
    <property type="entry name" value="SAM-dependent_MTases_sf"/>
</dbReference>
<dbReference type="CDD" id="cd02440">
    <property type="entry name" value="AdoMet_MTases"/>
    <property type="match status" value="1"/>
</dbReference>
<keyword evidence="2" id="KW-0808">Transferase</keyword>
<dbReference type="SUPFAM" id="SSF53335">
    <property type="entry name" value="S-adenosyl-L-methionine-dependent methyltransferases"/>
    <property type="match status" value="1"/>
</dbReference>
<dbReference type="GO" id="GO:0008757">
    <property type="term" value="F:S-adenosylmethionine-dependent methyltransferase activity"/>
    <property type="evidence" value="ECO:0007669"/>
    <property type="project" value="InterPro"/>
</dbReference>
<dbReference type="EMBL" id="JACIEQ010000003">
    <property type="protein sequence ID" value="MBB4022503.1"/>
    <property type="molecule type" value="Genomic_DNA"/>
</dbReference>
<protein>
    <submittedName>
        <fullName evidence="2">SAM-dependent methyltransferase</fullName>
    </submittedName>
</protein>
<keyword evidence="2" id="KW-0489">Methyltransferase</keyword>
<sequence>MHRESRLYMQRMFQDHASKLEPGRVLDIGAMGRRPKYRKIWESGGWSYVGCDLADGPNVDVVLSDPFLFPLEDQSFDAVISGQMLEHNEMFWLSFLEMSRVLKMGGLMIHIAPSRGYEHRAPQDCWRFYRDGMTALARWAGLEVVEATTDWETRHLDHWRENNSTKARAMEKTYRNVDTDWGDTIGVFRKTLATADAEGMRYVRHFAALHPQNSASQLAAE</sequence>
<evidence type="ECO:0000313" key="3">
    <source>
        <dbReference type="Proteomes" id="UP000585681"/>
    </source>
</evidence>
<feature type="domain" description="Methyltransferase type 11" evidence="1">
    <location>
        <begin position="59"/>
        <end position="109"/>
    </location>
</feature>
<dbReference type="Gene3D" id="3.40.50.150">
    <property type="entry name" value="Vaccinia Virus protein VP39"/>
    <property type="match status" value="1"/>
</dbReference>
<organism evidence="2 3">
    <name type="scientific">Actibacterium naphthalenivorans</name>
    <dbReference type="NCBI Taxonomy" id="1614693"/>
    <lineage>
        <taxon>Bacteria</taxon>
        <taxon>Pseudomonadati</taxon>
        <taxon>Pseudomonadota</taxon>
        <taxon>Alphaproteobacteria</taxon>
        <taxon>Rhodobacterales</taxon>
        <taxon>Roseobacteraceae</taxon>
        <taxon>Actibacterium</taxon>
    </lineage>
</organism>
<comment type="caution">
    <text evidence="2">The sequence shown here is derived from an EMBL/GenBank/DDBJ whole genome shotgun (WGS) entry which is preliminary data.</text>
</comment>
<dbReference type="Pfam" id="PF08241">
    <property type="entry name" value="Methyltransf_11"/>
    <property type="match status" value="1"/>
</dbReference>
<dbReference type="Proteomes" id="UP000585681">
    <property type="component" value="Unassembled WGS sequence"/>
</dbReference>
<dbReference type="RefSeq" id="WP_082386662.1">
    <property type="nucleotide sequence ID" value="NZ_JACIEQ010000003.1"/>
</dbReference>
<reference evidence="2" key="1">
    <citation type="submission" date="2020-08" db="EMBL/GenBank/DDBJ databases">
        <title>Genomic Encyclopedia of Type Strains, Phase IV (KMG-IV): sequencing the most valuable type-strain genomes for metagenomic binning, comparative biology and taxonomic classification.</title>
        <authorList>
            <person name="Goeker M."/>
        </authorList>
    </citation>
    <scope>NUCLEOTIDE SEQUENCE [LARGE SCALE GENOMIC DNA]</scope>
    <source>
        <strain evidence="2">DSM 105040</strain>
    </source>
</reference>
<evidence type="ECO:0000259" key="1">
    <source>
        <dbReference type="Pfam" id="PF08241"/>
    </source>
</evidence>
<evidence type="ECO:0000313" key="2">
    <source>
        <dbReference type="EMBL" id="MBB4022503.1"/>
    </source>
</evidence>
<dbReference type="AlphaFoldDB" id="A0A840CCD4"/>
<accession>A0A840CCD4</accession>
<dbReference type="GO" id="GO:0032259">
    <property type="term" value="P:methylation"/>
    <property type="evidence" value="ECO:0007669"/>
    <property type="project" value="UniProtKB-KW"/>
</dbReference>
<name>A0A840CCD4_9RHOB</name>
<proteinExistence type="predicted"/>
<keyword evidence="3" id="KW-1185">Reference proteome</keyword>
<gene>
    <name evidence="2" type="ORF">GGR17_002322</name>
</gene>